<keyword evidence="1" id="KW-0812">Transmembrane</keyword>
<organism evidence="2 3">
    <name type="scientific">Halocaridina rubra</name>
    <name type="common">Hawaiian red shrimp</name>
    <dbReference type="NCBI Taxonomy" id="373956"/>
    <lineage>
        <taxon>Eukaryota</taxon>
        <taxon>Metazoa</taxon>
        <taxon>Ecdysozoa</taxon>
        <taxon>Arthropoda</taxon>
        <taxon>Crustacea</taxon>
        <taxon>Multicrustacea</taxon>
        <taxon>Malacostraca</taxon>
        <taxon>Eumalacostraca</taxon>
        <taxon>Eucarida</taxon>
        <taxon>Decapoda</taxon>
        <taxon>Pleocyemata</taxon>
        <taxon>Caridea</taxon>
        <taxon>Atyoidea</taxon>
        <taxon>Atyidae</taxon>
        <taxon>Halocaridina</taxon>
    </lineage>
</organism>
<evidence type="ECO:0000313" key="2">
    <source>
        <dbReference type="EMBL" id="KAK7069342.1"/>
    </source>
</evidence>
<dbReference type="AlphaFoldDB" id="A0AAN8WNG2"/>
<reference evidence="2 3" key="1">
    <citation type="submission" date="2023-11" db="EMBL/GenBank/DDBJ databases">
        <title>Halocaridina rubra genome assembly.</title>
        <authorList>
            <person name="Smith C."/>
        </authorList>
    </citation>
    <scope>NUCLEOTIDE SEQUENCE [LARGE SCALE GENOMIC DNA]</scope>
    <source>
        <strain evidence="2">EP-1</strain>
        <tissue evidence="2">Whole</tissue>
    </source>
</reference>
<dbReference type="GO" id="GO:0005789">
    <property type="term" value="C:endoplasmic reticulum membrane"/>
    <property type="evidence" value="ECO:0007669"/>
    <property type="project" value="TreeGrafter"/>
</dbReference>
<evidence type="ECO:0000256" key="1">
    <source>
        <dbReference type="SAM" id="Phobius"/>
    </source>
</evidence>
<keyword evidence="1" id="KW-0472">Membrane</keyword>
<feature type="transmembrane region" description="Helical" evidence="1">
    <location>
        <begin position="26"/>
        <end position="45"/>
    </location>
</feature>
<dbReference type="GO" id="GO:0005794">
    <property type="term" value="C:Golgi apparatus"/>
    <property type="evidence" value="ECO:0007669"/>
    <property type="project" value="TreeGrafter"/>
</dbReference>
<name>A0AAN8WNG2_HALRR</name>
<proteinExistence type="predicted"/>
<dbReference type="InterPro" id="IPR053202">
    <property type="entry name" value="EGF_Rcpt_Signaling_Reg"/>
</dbReference>
<protein>
    <recommendedName>
        <fullName evidence="4">Methyltransferase</fullName>
    </recommendedName>
</protein>
<dbReference type="GO" id="GO:0006888">
    <property type="term" value="P:endoplasmic reticulum to Golgi vesicle-mediated transport"/>
    <property type="evidence" value="ECO:0007669"/>
    <property type="project" value="TreeGrafter"/>
</dbReference>
<dbReference type="Proteomes" id="UP001381693">
    <property type="component" value="Unassembled WGS sequence"/>
</dbReference>
<comment type="caution">
    <text evidence="2">The sequence shown here is derived from an EMBL/GenBank/DDBJ whole genome shotgun (WGS) entry which is preliminary data.</text>
</comment>
<dbReference type="GO" id="GO:0005886">
    <property type="term" value="C:plasma membrane"/>
    <property type="evidence" value="ECO:0007669"/>
    <property type="project" value="TreeGrafter"/>
</dbReference>
<accession>A0AAN8WNG2</accession>
<evidence type="ECO:0008006" key="4">
    <source>
        <dbReference type="Google" id="ProtNLM"/>
    </source>
</evidence>
<sequence>MIQKCDGQLSEYVQTPSGTMTLTTNIVLNAFLLFFLTIFVIHYVISHFDVISQWQVTVCDNECLNTYFSGPPKSLRDPTLLSLVRESYLDPPPPKPDVEPFDIYRPIWRKLVDWYKVQENLYEVWRDQFPGRFVEIGAADGEFMSQTIMLEKNLSWTGLLIEPDPRSYKIMRERKRNAWTSPLCVHYELPSPKKASLNTKYIGEASYANCKNRHSLRLD</sequence>
<keyword evidence="1" id="KW-1133">Transmembrane helix</keyword>
<dbReference type="EMBL" id="JAXCGZ010016982">
    <property type="protein sequence ID" value="KAK7069342.1"/>
    <property type="molecule type" value="Genomic_DNA"/>
</dbReference>
<keyword evidence="3" id="KW-1185">Reference proteome</keyword>
<dbReference type="PANTHER" id="PTHR34009:SF2">
    <property type="entry name" value="PROTEIN STAR"/>
    <property type="match status" value="1"/>
</dbReference>
<dbReference type="PANTHER" id="PTHR34009">
    <property type="entry name" value="PROTEIN STAR"/>
    <property type="match status" value="1"/>
</dbReference>
<dbReference type="GO" id="GO:0031902">
    <property type="term" value="C:late endosome membrane"/>
    <property type="evidence" value="ECO:0007669"/>
    <property type="project" value="TreeGrafter"/>
</dbReference>
<gene>
    <name evidence="2" type="ORF">SK128_009515</name>
</gene>
<dbReference type="GO" id="GO:0016197">
    <property type="term" value="P:endosomal transport"/>
    <property type="evidence" value="ECO:0007669"/>
    <property type="project" value="TreeGrafter"/>
</dbReference>
<evidence type="ECO:0000313" key="3">
    <source>
        <dbReference type="Proteomes" id="UP001381693"/>
    </source>
</evidence>